<dbReference type="EMBL" id="OZ037951">
    <property type="protein sequence ID" value="CAL1715633.1"/>
    <property type="molecule type" value="Genomic_DNA"/>
</dbReference>
<dbReference type="Pfam" id="PF04006">
    <property type="entry name" value="Mpp10"/>
    <property type="match status" value="1"/>
</dbReference>
<evidence type="ECO:0000313" key="10">
    <source>
        <dbReference type="Proteomes" id="UP001497453"/>
    </source>
</evidence>
<comment type="similarity">
    <text evidence="6 7">Belongs to the MPP10 family.</text>
</comment>
<dbReference type="PIRSF" id="PIRSF017300">
    <property type="entry name" value="snoRNP_Mpp10"/>
    <property type="match status" value="1"/>
</dbReference>
<feature type="compositionally biased region" description="Basic residues" evidence="8">
    <location>
        <begin position="680"/>
        <end position="694"/>
    </location>
</feature>
<evidence type="ECO:0000256" key="3">
    <source>
        <dbReference type="ARBA" id="ARBA00022552"/>
    </source>
</evidence>
<accession>A0ABP1E8N1</accession>
<evidence type="ECO:0000256" key="4">
    <source>
        <dbReference type="ARBA" id="ARBA00023242"/>
    </source>
</evidence>
<evidence type="ECO:0000256" key="2">
    <source>
        <dbReference type="ARBA" id="ARBA00022517"/>
    </source>
</evidence>
<feature type="compositionally biased region" description="Basic and acidic residues" evidence="8">
    <location>
        <begin position="431"/>
        <end position="446"/>
    </location>
</feature>
<feature type="compositionally biased region" description="Basic residues" evidence="8">
    <location>
        <begin position="259"/>
        <end position="268"/>
    </location>
</feature>
<keyword evidence="3 7" id="KW-0698">rRNA processing</keyword>
<feature type="compositionally biased region" description="Polar residues" evidence="8">
    <location>
        <begin position="73"/>
        <end position="89"/>
    </location>
</feature>
<evidence type="ECO:0000256" key="5">
    <source>
        <dbReference type="ARBA" id="ARBA00023274"/>
    </source>
</evidence>
<keyword evidence="2 7" id="KW-0690">Ribosome biogenesis</keyword>
<keyword evidence="4 7" id="KW-0539">Nucleus</keyword>
<name>A0ABP1E8N1_9APHY</name>
<feature type="region of interest" description="Disordered" evidence="8">
    <location>
        <begin position="148"/>
        <end position="275"/>
    </location>
</feature>
<dbReference type="Proteomes" id="UP001497453">
    <property type="component" value="Chromosome 8"/>
</dbReference>
<feature type="compositionally biased region" description="Acidic residues" evidence="8">
    <location>
        <begin position="304"/>
        <end position="315"/>
    </location>
</feature>
<evidence type="ECO:0000256" key="6">
    <source>
        <dbReference type="ARBA" id="ARBA00029455"/>
    </source>
</evidence>
<evidence type="ECO:0000313" key="9">
    <source>
        <dbReference type="EMBL" id="CAL1715633.1"/>
    </source>
</evidence>
<protein>
    <recommendedName>
        <fullName evidence="7">U3 small nucleolar ribonucleoprotein protein MPP10</fullName>
    </recommendedName>
</protein>
<reference evidence="10" key="1">
    <citation type="submission" date="2024-04" db="EMBL/GenBank/DDBJ databases">
        <authorList>
            <person name="Shaw F."/>
            <person name="Minotto A."/>
        </authorList>
    </citation>
    <scope>NUCLEOTIDE SEQUENCE [LARGE SCALE GENOMIC DNA]</scope>
</reference>
<organism evidence="9 10">
    <name type="scientific">Somion occarium</name>
    <dbReference type="NCBI Taxonomy" id="3059160"/>
    <lineage>
        <taxon>Eukaryota</taxon>
        <taxon>Fungi</taxon>
        <taxon>Dikarya</taxon>
        <taxon>Basidiomycota</taxon>
        <taxon>Agaricomycotina</taxon>
        <taxon>Agaricomycetes</taxon>
        <taxon>Polyporales</taxon>
        <taxon>Cerrenaceae</taxon>
        <taxon>Somion</taxon>
    </lineage>
</organism>
<comment type="function">
    <text evidence="7">Involved in nucleolar processing of pre-18S ribosomal RNA.</text>
</comment>
<keyword evidence="10" id="KW-1185">Reference proteome</keyword>
<sequence length="750" mass="83783">MASFTSSQNNDLDDVPLPVELQSLSIRLEDSPEALATGDKDLQVAALQAAKYVFDLALKTESKSRGQLVEFLTSISPSEAPKTRSQTATKGKRKRSPTPPPPAHLDIVPKETPLPELCVDGMDEDQLWTQLDLRAKGICDFLEYTMEAAGEQEESDEDENELKALKKRKMMSEEGEDIDDMSMDGLDDIEDSEEESEEEDEDKNELSDEEDEEVESEDDGDDAHLGESTVELRDPSDEEDEESDLDLDQQPSFLSGGQRKSKWKRKAASHPELDDGFFDLAAFNAETEEAEARASSRGKLSRDDDSDEEDEEDASIDYFAQVDDDVEEEDAGIFYQDLFEPPSRSVSKPKPKPKPTGQVRFHEEVLVRKIKPKGKGLPVNTQFTIEEEDDEEGEDGEWEEDDEGMSDGISEELEEEEGSEFDGESEDDQDEGFKSRDTIARLKGDLFAEEDEEPESDLTTYQKRMASLQEEIAQLEAENVAKKHWTLMGEATSRSRPQNALLEEDLEFERVMKSVPVITEETVQGLEERIKARILESRFDDVVRKRAVDDKPFLPSKFFELQDTKSKQSLAEIYEGEYTAAQTGGVTGEDRDGKLAKEHKEIEKLWENICSKLDALSNAHFTPKAPKAIISTVSNVSAATMESALPTTMATNTMLAPEEVYAPSPKDLVARSELTPAQKRALHNKQKKTKKKARQTLENSVDKYSKVKGIKGIKMQKNAALKSLVKTGKGITVVGKKGQDSGSKAKRKST</sequence>
<evidence type="ECO:0000256" key="7">
    <source>
        <dbReference type="PIRNR" id="PIRNR017300"/>
    </source>
</evidence>
<gene>
    <name evidence="9" type="ORF">GFSPODELE1_LOCUS10331</name>
</gene>
<feature type="compositionally biased region" description="Acidic residues" evidence="8">
    <location>
        <begin position="150"/>
        <end position="160"/>
    </location>
</feature>
<dbReference type="PANTHER" id="PTHR17039">
    <property type="entry name" value="U3 SMALL NUCLEOLAR RIBONUCLEOPROTEIN PROTEIN MPP10"/>
    <property type="match status" value="1"/>
</dbReference>
<feature type="region of interest" description="Disordered" evidence="8">
    <location>
        <begin position="680"/>
        <end position="700"/>
    </location>
</feature>
<evidence type="ECO:0000256" key="1">
    <source>
        <dbReference type="ARBA" id="ARBA00004604"/>
    </source>
</evidence>
<feature type="compositionally biased region" description="Acidic residues" evidence="8">
    <location>
        <begin position="322"/>
        <end position="331"/>
    </location>
</feature>
<proteinExistence type="inferred from homology"/>
<feature type="compositionally biased region" description="Acidic residues" evidence="8">
    <location>
        <begin position="385"/>
        <end position="430"/>
    </location>
</feature>
<feature type="compositionally biased region" description="Acidic residues" evidence="8">
    <location>
        <begin position="447"/>
        <end position="456"/>
    </location>
</feature>
<feature type="region of interest" description="Disordered" evidence="8">
    <location>
        <begin position="287"/>
        <end position="460"/>
    </location>
</feature>
<dbReference type="InterPro" id="IPR012173">
    <property type="entry name" value="Mpp10"/>
</dbReference>
<comment type="subcellular location">
    <subcellularLocation>
        <location evidence="1 7">Nucleus</location>
        <location evidence="1 7">Nucleolus</location>
    </subcellularLocation>
</comment>
<evidence type="ECO:0000256" key="8">
    <source>
        <dbReference type="SAM" id="MobiDB-lite"/>
    </source>
</evidence>
<feature type="compositionally biased region" description="Basic and acidic residues" evidence="8">
    <location>
        <begin position="222"/>
        <end position="235"/>
    </location>
</feature>
<feature type="region of interest" description="Disordered" evidence="8">
    <location>
        <begin position="71"/>
        <end position="110"/>
    </location>
</feature>
<feature type="compositionally biased region" description="Acidic residues" evidence="8">
    <location>
        <begin position="173"/>
        <end position="221"/>
    </location>
</feature>
<dbReference type="PANTHER" id="PTHR17039:SF0">
    <property type="entry name" value="U3 SMALL NUCLEOLAR RIBONUCLEOPROTEIN PROTEIN MPP10"/>
    <property type="match status" value="1"/>
</dbReference>
<keyword evidence="5 7" id="KW-0687">Ribonucleoprotein</keyword>
<feature type="compositionally biased region" description="Acidic residues" evidence="8">
    <location>
        <begin position="236"/>
        <end position="247"/>
    </location>
</feature>